<evidence type="ECO:0000313" key="3">
    <source>
        <dbReference type="Proteomes" id="UP000762676"/>
    </source>
</evidence>
<dbReference type="EMBL" id="BMAT01003871">
    <property type="protein sequence ID" value="GFR63968.1"/>
    <property type="molecule type" value="Genomic_DNA"/>
</dbReference>
<feature type="compositionally biased region" description="Low complexity" evidence="1">
    <location>
        <begin position="1"/>
        <end position="30"/>
    </location>
</feature>
<feature type="compositionally biased region" description="Acidic residues" evidence="1">
    <location>
        <begin position="38"/>
        <end position="56"/>
    </location>
</feature>
<evidence type="ECO:0000313" key="2">
    <source>
        <dbReference type="EMBL" id="GFR63968.1"/>
    </source>
</evidence>
<reference evidence="2 3" key="1">
    <citation type="journal article" date="2021" name="Elife">
        <title>Chloroplast acquisition without the gene transfer in kleptoplastic sea slugs, Plakobranchus ocellatus.</title>
        <authorList>
            <person name="Maeda T."/>
            <person name="Takahashi S."/>
            <person name="Yoshida T."/>
            <person name="Shimamura S."/>
            <person name="Takaki Y."/>
            <person name="Nagai Y."/>
            <person name="Toyoda A."/>
            <person name="Suzuki Y."/>
            <person name="Arimoto A."/>
            <person name="Ishii H."/>
            <person name="Satoh N."/>
            <person name="Nishiyama T."/>
            <person name="Hasebe M."/>
            <person name="Maruyama T."/>
            <person name="Minagawa J."/>
            <person name="Obokata J."/>
            <person name="Shigenobu S."/>
        </authorList>
    </citation>
    <scope>NUCLEOTIDE SEQUENCE [LARGE SCALE GENOMIC DNA]</scope>
</reference>
<evidence type="ECO:0008006" key="4">
    <source>
        <dbReference type="Google" id="ProtNLM"/>
    </source>
</evidence>
<dbReference type="Proteomes" id="UP000762676">
    <property type="component" value="Unassembled WGS sequence"/>
</dbReference>
<feature type="region of interest" description="Disordered" evidence="1">
    <location>
        <begin position="1"/>
        <end position="68"/>
    </location>
</feature>
<accession>A0AAV4ES41</accession>
<evidence type="ECO:0000256" key="1">
    <source>
        <dbReference type="SAM" id="MobiDB-lite"/>
    </source>
</evidence>
<proteinExistence type="predicted"/>
<keyword evidence="3" id="KW-1185">Reference proteome</keyword>
<organism evidence="2 3">
    <name type="scientific">Elysia marginata</name>
    <dbReference type="NCBI Taxonomy" id="1093978"/>
    <lineage>
        <taxon>Eukaryota</taxon>
        <taxon>Metazoa</taxon>
        <taxon>Spiralia</taxon>
        <taxon>Lophotrochozoa</taxon>
        <taxon>Mollusca</taxon>
        <taxon>Gastropoda</taxon>
        <taxon>Heterobranchia</taxon>
        <taxon>Euthyneura</taxon>
        <taxon>Panpulmonata</taxon>
        <taxon>Sacoglossa</taxon>
        <taxon>Placobranchoidea</taxon>
        <taxon>Plakobranchidae</taxon>
        <taxon>Elysia</taxon>
    </lineage>
</organism>
<sequence>MTPAVTPAAIPTATHGGSSSDVPVPSSQQVQREKQEGEVEGEGEGESEVEGEGEGEGEVKPHNVGTPQGDILSPVLFTIYLEHALKEVRLVPPNLRLHVAKRDSVRRRRRLRCFSGHRHRRKEAHEKLQPRARCQRSSGALASQACLHSSTKKRLKTLAHVRRMNDGRSLRTCCTGSRKWVPASEANRSSDSRMSASRA</sequence>
<name>A0AAV4ES41_9GAST</name>
<gene>
    <name evidence="2" type="ORF">ElyMa_001909700</name>
</gene>
<dbReference type="AlphaFoldDB" id="A0AAV4ES41"/>
<protein>
    <recommendedName>
        <fullName evidence="4">Reverse transcriptase domain-containing protein</fullName>
    </recommendedName>
</protein>
<comment type="caution">
    <text evidence="2">The sequence shown here is derived from an EMBL/GenBank/DDBJ whole genome shotgun (WGS) entry which is preliminary data.</text>
</comment>